<dbReference type="SUPFAM" id="SSF53335">
    <property type="entry name" value="S-adenosyl-L-methionine-dependent methyltransferases"/>
    <property type="match status" value="1"/>
</dbReference>
<feature type="binding site" evidence="5">
    <location>
        <position position="229"/>
    </location>
    <ligand>
        <name>Mg(2+)</name>
        <dbReference type="ChEBI" id="CHEBI:18420"/>
    </ligand>
</feature>
<comment type="catalytic activity">
    <reaction evidence="5">
        <text>a 3-demethylubiquinol + S-adenosyl-L-methionine = a ubiquinol + S-adenosyl-L-homocysteine + H(+)</text>
        <dbReference type="Rhea" id="RHEA:44380"/>
        <dbReference type="Rhea" id="RHEA-COMP:9566"/>
        <dbReference type="Rhea" id="RHEA-COMP:10914"/>
        <dbReference type="ChEBI" id="CHEBI:15378"/>
        <dbReference type="ChEBI" id="CHEBI:17976"/>
        <dbReference type="ChEBI" id="CHEBI:57856"/>
        <dbReference type="ChEBI" id="CHEBI:59789"/>
        <dbReference type="ChEBI" id="CHEBI:84422"/>
        <dbReference type="EC" id="2.1.1.64"/>
    </reaction>
</comment>
<organism evidence="7 8">
    <name type="scientific">Pseudomicrostroma glucosiphilum</name>
    <dbReference type="NCBI Taxonomy" id="1684307"/>
    <lineage>
        <taxon>Eukaryota</taxon>
        <taxon>Fungi</taxon>
        <taxon>Dikarya</taxon>
        <taxon>Basidiomycota</taxon>
        <taxon>Ustilaginomycotina</taxon>
        <taxon>Exobasidiomycetes</taxon>
        <taxon>Microstromatales</taxon>
        <taxon>Microstromatales incertae sedis</taxon>
        <taxon>Pseudomicrostroma</taxon>
    </lineage>
</organism>
<dbReference type="EC" id="2.1.1.-" evidence="5"/>
<dbReference type="GO" id="GO:0010420">
    <property type="term" value="F:polyprenyldihydroxybenzoate methyltransferase activity"/>
    <property type="evidence" value="ECO:0007669"/>
    <property type="project" value="UniProtKB-UniRule"/>
</dbReference>
<dbReference type="EC" id="2.1.1.64" evidence="5"/>
<keyword evidence="5" id="KW-0472">Membrane</keyword>
<dbReference type="NCBIfam" id="TIGR01983">
    <property type="entry name" value="UbiG"/>
    <property type="match status" value="1"/>
</dbReference>
<comment type="pathway">
    <text evidence="5">Cofactor biosynthesis; ubiquinone biosynthesis.</text>
</comment>
<keyword evidence="2 5" id="KW-0808">Transferase</keyword>
<dbReference type="InterPro" id="IPR029063">
    <property type="entry name" value="SAM-dependent_MTases_sf"/>
</dbReference>
<reference evidence="7 8" key="1">
    <citation type="journal article" date="2018" name="Mol. Biol. Evol.">
        <title>Broad Genomic Sampling Reveals a Smut Pathogenic Ancestry of the Fungal Clade Ustilaginomycotina.</title>
        <authorList>
            <person name="Kijpornyongpan T."/>
            <person name="Mondo S.J."/>
            <person name="Barry K."/>
            <person name="Sandor L."/>
            <person name="Lee J."/>
            <person name="Lipzen A."/>
            <person name="Pangilinan J."/>
            <person name="LaButti K."/>
            <person name="Hainaut M."/>
            <person name="Henrissat B."/>
            <person name="Grigoriev I.V."/>
            <person name="Spatafora J.W."/>
            <person name="Aime M.C."/>
        </authorList>
    </citation>
    <scope>NUCLEOTIDE SEQUENCE [LARGE SCALE GENOMIC DNA]</scope>
    <source>
        <strain evidence="7 8">MCA 4718</strain>
    </source>
</reference>
<comment type="similarity">
    <text evidence="5">Belongs to the class I-like SAM-binding methyltransferase superfamily. UbiG/COQ3 family.</text>
</comment>
<evidence type="ECO:0000256" key="2">
    <source>
        <dbReference type="ARBA" id="ARBA00022679"/>
    </source>
</evidence>
<comment type="subcellular location">
    <subcellularLocation>
        <location evidence="5">Mitochondrion inner membrane</location>
        <topology evidence="5">Peripheral membrane protein</topology>
        <orientation evidence="5">Matrix side</orientation>
    </subcellularLocation>
</comment>
<keyword evidence="7" id="KW-0830">Ubiquinone</keyword>
<dbReference type="GO" id="GO:0120537">
    <property type="term" value="F:3-demethylubiquinone 3-O-methyltransferase activity"/>
    <property type="evidence" value="ECO:0007669"/>
    <property type="project" value="RHEA"/>
</dbReference>
<dbReference type="OrthoDB" id="3265906at2759"/>
<feature type="binding site" evidence="5">
    <location>
        <position position="162"/>
    </location>
    <ligand>
        <name>S-adenosyl-L-methionine</name>
        <dbReference type="ChEBI" id="CHEBI:59789"/>
    </ligand>
</feature>
<feature type="binding site" evidence="5">
    <location>
        <position position="141"/>
    </location>
    <ligand>
        <name>S-adenosyl-L-methionine</name>
        <dbReference type="ChEBI" id="CHEBI:59789"/>
    </ligand>
</feature>
<name>A0A316U3U9_9BASI</name>
<dbReference type="GO" id="GO:0061542">
    <property type="term" value="F:3-demethylubiquinol 3-O-methyltransferase activity"/>
    <property type="evidence" value="ECO:0007669"/>
    <property type="project" value="UniProtKB-UniRule"/>
</dbReference>
<evidence type="ECO:0000256" key="5">
    <source>
        <dbReference type="HAMAP-Rule" id="MF_03190"/>
    </source>
</evidence>
<protein>
    <recommendedName>
        <fullName evidence="5">Ubiquinone biosynthesis O-methyltransferase, mitochondrial</fullName>
    </recommendedName>
    <alternativeName>
        <fullName evidence="5">3-demethylubiquinol 3-O-methyltransferase</fullName>
        <ecNumber evidence="5">2.1.1.64</ecNumber>
    </alternativeName>
    <alternativeName>
        <fullName evidence="5">3-demethylubiquinone 3-O-methyltransferase</fullName>
        <ecNumber evidence="5">2.1.1.-</ecNumber>
    </alternativeName>
    <alternativeName>
        <fullName evidence="5">Polyprenyldihydroxybenzoate methyltransferase</fullName>
        <ecNumber evidence="5">2.1.1.114</ecNumber>
    </alternativeName>
</protein>
<evidence type="ECO:0000256" key="1">
    <source>
        <dbReference type="ARBA" id="ARBA00022603"/>
    </source>
</evidence>
<dbReference type="UniPathway" id="UPA00232"/>
<feature type="binding site" evidence="5">
    <location>
        <position position="230"/>
    </location>
    <ligand>
        <name>Mg(2+)</name>
        <dbReference type="ChEBI" id="CHEBI:18420"/>
    </ligand>
</feature>
<evidence type="ECO:0000256" key="4">
    <source>
        <dbReference type="ARBA" id="ARBA00022691"/>
    </source>
</evidence>
<dbReference type="HAMAP" id="MF_00472">
    <property type="entry name" value="UbiG"/>
    <property type="match status" value="1"/>
</dbReference>
<keyword evidence="5" id="KW-0479">Metal-binding</keyword>
<dbReference type="GO" id="GO:0032259">
    <property type="term" value="P:methylation"/>
    <property type="evidence" value="ECO:0007669"/>
    <property type="project" value="UniProtKB-KW"/>
</dbReference>
<dbReference type="Gene3D" id="3.40.50.150">
    <property type="entry name" value="Vaccinia Virus protein VP39"/>
    <property type="match status" value="1"/>
</dbReference>
<feature type="binding site" evidence="5">
    <location>
        <position position="225"/>
    </location>
    <ligand>
        <name>S-adenosyl-L-methionine</name>
        <dbReference type="ChEBI" id="CHEBI:59789"/>
    </ligand>
</feature>
<dbReference type="GO" id="GO:0046872">
    <property type="term" value="F:metal ion binding"/>
    <property type="evidence" value="ECO:0007669"/>
    <property type="project" value="UniProtKB-KW"/>
</dbReference>
<dbReference type="PANTHER" id="PTHR43464:SF19">
    <property type="entry name" value="UBIQUINONE BIOSYNTHESIS O-METHYLTRANSFERASE, MITOCHONDRIAL"/>
    <property type="match status" value="1"/>
</dbReference>
<feature type="compositionally biased region" description="Polar residues" evidence="6">
    <location>
        <begin position="38"/>
        <end position="57"/>
    </location>
</feature>
<evidence type="ECO:0000256" key="6">
    <source>
        <dbReference type="SAM" id="MobiDB-lite"/>
    </source>
</evidence>
<keyword evidence="3 5" id="KW-0831">Ubiquinone biosynthesis</keyword>
<evidence type="ECO:0000313" key="8">
    <source>
        <dbReference type="Proteomes" id="UP000245942"/>
    </source>
</evidence>
<dbReference type="PANTHER" id="PTHR43464">
    <property type="entry name" value="METHYLTRANSFERASE"/>
    <property type="match status" value="1"/>
</dbReference>
<proteinExistence type="inferred from homology"/>
<comment type="cofactor">
    <cofactor evidence="5">
        <name>Mg(2+)</name>
        <dbReference type="ChEBI" id="CHEBI:18420"/>
    </cofactor>
</comment>
<sequence length="387" mass="42051">MIKSAAASTSRLKLPSTAASSLSQYGSAHRPRSAPIACSSSSPLHSTRNLASSSATLQQHQQQQQQRSSVHASEVEHFTRLSSTWWDPNGELSLLHKMNKGRIAFLRDKVVETQGWDRARETGRSLQKREWCKGLRVLDVGCGGGLLSESLARLGATVHGIDATGTNIAIAQHHASLDPFFSTPSPSSSPTSSSPRLTYSHTAAEDLLASPSGDHAEGYDIVASVEVLEHVSSPAAFLHSLSSLLKPGGHLLLSTIARTPLARLLTITLAEEVMGLVSRGTHSYEKYVKSEELRKFIAEEEGGGLGWYPSSKQGGKQPSSSVDNSNDAFASLDGVRSLPSRLQMESRGIIYDPLIGDWRLLDRSGWMQRSGWGEECNYLLWARKPIR</sequence>
<evidence type="ECO:0000256" key="3">
    <source>
        <dbReference type="ARBA" id="ARBA00022688"/>
    </source>
</evidence>
<keyword evidence="5" id="KW-0496">Mitochondrion</keyword>
<dbReference type="AlphaFoldDB" id="A0A316U3U9"/>
<comment type="catalytic activity">
    <reaction evidence="5">
        <text>a 3,4-dihydroxy-5-(all-trans-polyprenyl)benzoate + S-adenosyl-L-methionine = a 4-hydroxy-3-methoxy-5-(all-trans-polyprenyl)benzoate + S-adenosyl-L-homocysteine + H(+)</text>
        <dbReference type="Rhea" id="RHEA:44452"/>
        <dbReference type="Rhea" id="RHEA-COMP:10930"/>
        <dbReference type="Rhea" id="RHEA-COMP:10931"/>
        <dbReference type="ChEBI" id="CHEBI:15378"/>
        <dbReference type="ChEBI" id="CHEBI:57856"/>
        <dbReference type="ChEBI" id="CHEBI:59789"/>
        <dbReference type="ChEBI" id="CHEBI:64694"/>
        <dbReference type="ChEBI" id="CHEBI:84443"/>
        <dbReference type="EC" id="2.1.1.114"/>
    </reaction>
</comment>
<keyword evidence="1 5" id="KW-0489">Methyltransferase</keyword>
<dbReference type="STRING" id="1684307.A0A316U3U9"/>
<dbReference type="CDD" id="cd02440">
    <property type="entry name" value="AdoMet_MTases"/>
    <property type="match status" value="1"/>
</dbReference>
<comment type="catalytic activity">
    <reaction evidence="5">
        <text>a 3-demethylubiquinone + S-adenosyl-L-methionine = a ubiquinone + S-adenosyl-L-homocysteine</text>
        <dbReference type="Rhea" id="RHEA:81215"/>
        <dbReference type="Rhea" id="RHEA-COMP:9565"/>
        <dbReference type="Rhea" id="RHEA-COMP:19654"/>
        <dbReference type="ChEBI" id="CHEBI:16389"/>
        <dbReference type="ChEBI" id="CHEBI:57856"/>
        <dbReference type="ChEBI" id="CHEBI:59789"/>
        <dbReference type="ChEBI" id="CHEBI:231825"/>
    </reaction>
</comment>
<feature type="region of interest" description="Disordered" evidence="6">
    <location>
        <begin position="23"/>
        <end position="73"/>
    </location>
</feature>
<keyword evidence="8" id="KW-1185">Reference proteome</keyword>
<dbReference type="Pfam" id="PF13489">
    <property type="entry name" value="Methyltransf_23"/>
    <property type="match status" value="1"/>
</dbReference>
<comment type="function">
    <text evidence="5">O-methyltransferase required for two non-consecutive steps during ubiquinone biosynthesis. Catalyzes the 2 O-methylation of 3,4-dihydroxy-5-(all-trans-polyprenyl)benzoic acid into 4-hydroxy-3-methoxy-5-(all-trans-polyprenyl)benzoic acid. Also catalyzes the last step of ubiquinone biosynthesis by mediating methylation of 3-demethylubiquinone into ubiquinone. Also able to mediate the methylation of 3-demethylubiquinol into ubiquinol.</text>
</comment>
<dbReference type="EMBL" id="KZ819329">
    <property type="protein sequence ID" value="PWN19972.1"/>
    <property type="molecule type" value="Genomic_DNA"/>
</dbReference>
<feature type="binding site" evidence="5">
    <location>
        <position position="226"/>
    </location>
    <ligand>
        <name>Mg(2+)</name>
        <dbReference type="ChEBI" id="CHEBI:18420"/>
    </ligand>
</feature>
<evidence type="ECO:0000313" key="7">
    <source>
        <dbReference type="EMBL" id="PWN19972.1"/>
    </source>
</evidence>
<keyword evidence="5" id="KW-0460">Magnesium</keyword>
<accession>A0A316U3U9</accession>
<feature type="binding site" evidence="5">
    <location>
        <position position="102"/>
    </location>
    <ligand>
        <name>S-adenosyl-L-methionine</name>
        <dbReference type="ChEBI" id="CHEBI:59789"/>
    </ligand>
</feature>
<keyword evidence="5" id="KW-0999">Mitochondrion inner membrane</keyword>
<keyword evidence="4 5" id="KW-0949">S-adenosyl-L-methionine</keyword>
<dbReference type="EC" id="2.1.1.114" evidence="5"/>
<gene>
    <name evidence="5" type="primary">COQ3</name>
    <name evidence="7" type="ORF">BCV69DRAFT_271189</name>
</gene>
<dbReference type="GO" id="GO:0031314">
    <property type="term" value="C:extrinsic component of mitochondrial inner membrane"/>
    <property type="evidence" value="ECO:0007669"/>
    <property type="project" value="UniProtKB-UniRule"/>
</dbReference>
<comment type="subunit">
    <text evidence="5">Component of a multi-subunit COQ enzyme complex, composed of at least COQ3, COQ4, COQ5, COQ6, COQ7 and COQ9.</text>
</comment>
<dbReference type="InterPro" id="IPR010233">
    <property type="entry name" value="UbiG_MeTrfase"/>
</dbReference>
<dbReference type="Proteomes" id="UP000245942">
    <property type="component" value="Unassembled WGS sequence"/>
</dbReference>